<evidence type="ECO:0000313" key="5">
    <source>
        <dbReference type="Proteomes" id="UP000549913"/>
    </source>
</evidence>
<dbReference type="Gene3D" id="3.40.390.10">
    <property type="entry name" value="Collagenase (Catalytic Domain)"/>
    <property type="match status" value="1"/>
</dbReference>
<dbReference type="EMBL" id="JACCBM010000001">
    <property type="protein sequence ID" value="NYD70984.1"/>
    <property type="molecule type" value="Genomic_DNA"/>
</dbReference>
<dbReference type="Proteomes" id="UP000549913">
    <property type="component" value="Unassembled WGS sequence"/>
</dbReference>
<keyword evidence="3" id="KW-0732">Signal</keyword>
<feature type="region of interest" description="Disordered" evidence="1">
    <location>
        <begin position="46"/>
        <end position="84"/>
    </location>
</feature>
<dbReference type="InterPro" id="IPR006311">
    <property type="entry name" value="TAT_signal"/>
</dbReference>
<accession>A0A852SQD7</accession>
<feature type="compositionally biased region" description="Pro residues" evidence="1">
    <location>
        <begin position="507"/>
        <end position="529"/>
    </location>
</feature>
<dbReference type="AlphaFoldDB" id="A0A852SQD7"/>
<feature type="chain" id="PRO_5038766791" evidence="3">
    <location>
        <begin position="26"/>
        <end position="573"/>
    </location>
</feature>
<evidence type="ECO:0000256" key="3">
    <source>
        <dbReference type="SAM" id="SignalP"/>
    </source>
</evidence>
<dbReference type="RefSeq" id="WP_179548024.1">
    <property type="nucleotide sequence ID" value="NZ_BSEW01000002.1"/>
</dbReference>
<comment type="caution">
    <text evidence="4">The sequence shown here is derived from an EMBL/GenBank/DDBJ whole genome shotgun (WGS) entry which is preliminary data.</text>
</comment>
<dbReference type="PROSITE" id="PS51318">
    <property type="entry name" value="TAT"/>
    <property type="match status" value="1"/>
</dbReference>
<reference evidence="4 5" key="1">
    <citation type="submission" date="2020-07" db="EMBL/GenBank/DDBJ databases">
        <title>Sequencing the genomes of 1000 actinobacteria strains.</title>
        <authorList>
            <person name="Klenk H.-P."/>
        </authorList>
    </citation>
    <scope>NUCLEOTIDE SEQUENCE [LARGE SCALE GENOMIC DNA]</scope>
    <source>
        <strain evidence="4 5">DSM 26474</strain>
    </source>
</reference>
<evidence type="ECO:0000313" key="4">
    <source>
        <dbReference type="EMBL" id="NYD70984.1"/>
    </source>
</evidence>
<keyword evidence="5" id="KW-1185">Reference proteome</keyword>
<evidence type="ECO:0000256" key="1">
    <source>
        <dbReference type="SAM" id="MobiDB-lite"/>
    </source>
</evidence>
<name>A0A852SQD7_9MICO</name>
<dbReference type="InterPro" id="IPR024079">
    <property type="entry name" value="MetalloPept_cat_dom_sf"/>
</dbReference>
<keyword evidence="2" id="KW-0812">Transmembrane</keyword>
<organism evidence="4 5">
    <name type="scientific">Herbiconiux flava</name>
    <dbReference type="NCBI Taxonomy" id="881268"/>
    <lineage>
        <taxon>Bacteria</taxon>
        <taxon>Bacillati</taxon>
        <taxon>Actinomycetota</taxon>
        <taxon>Actinomycetes</taxon>
        <taxon>Micrococcales</taxon>
        <taxon>Microbacteriaceae</taxon>
        <taxon>Herbiconiux</taxon>
    </lineage>
</organism>
<feature type="signal peptide" evidence="3">
    <location>
        <begin position="1"/>
        <end position="25"/>
    </location>
</feature>
<protein>
    <submittedName>
        <fullName evidence="4">Uncharacterized protein</fullName>
    </submittedName>
</protein>
<sequence length="573" mass="59156">MKSPRLRRALAASAVTCVVAGVAMAGALPAAAAPATDARGAVIASGEERASDTIPAPGSPGAPGAEADDGLYHPPTHVPNSPGANAVALSSKPGAAATLWLNFDGGVLQYTPWNTLWQQDAATPIVYPPVNVDTIELRSRIFDRVAEIFAPFDVNVTTVYPGVEKLDRTSADDLEYGATAMITARGLDGLLGVAQEGSFGVLGSNYFWVSNNGEYTSASHLGAVVAHEAGHTLGLAHSGFSRSGQVPDEYYGPQSGLWSPVMGLGDRPLVRWSDNLYPHSTIVQDDLAVITTPEAQITTETVYVPGSRELLPSDKGYCEVDGIAWMIPLEQDTCPTTPNLDPALRLEIARGVTGRIAYRSDDFGDDPASATTLDQSTDAPSEVEGIISTNTDRDAFRFTSVGGPVHLWARPAPIGPNLDILLTVTDASGAEVARIDPPAEEAGTYFAPYANGLDAETELVLPAGEYVATVSGVGFGDLDDNTEFASPAAPQYGSLGQYSLAVTSAPAPGPGPAPSPAPSPGPAPVPSPSSSPSAALAATGQPLPVLPLVGALVAIAAAVVALGLTTRRRRARP</sequence>
<gene>
    <name evidence="4" type="ORF">BJ984_002142</name>
</gene>
<evidence type="ECO:0000256" key="2">
    <source>
        <dbReference type="SAM" id="Phobius"/>
    </source>
</evidence>
<keyword evidence="2" id="KW-1133">Transmembrane helix</keyword>
<proteinExistence type="predicted"/>
<feature type="region of interest" description="Disordered" evidence="1">
    <location>
        <begin position="503"/>
        <end position="537"/>
    </location>
</feature>
<dbReference type="GO" id="GO:0008237">
    <property type="term" value="F:metallopeptidase activity"/>
    <property type="evidence" value="ECO:0007669"/>
    <property type="project" value="InterPro"/>
</dbReference>
<dbReference type="SUPFAM" id="SSF55486">
    <property type="entry name" value="Metalloproteases ('zincins'), catalytic domain"/>
    <property type="match status" value="1"/>
</dbReference>
<keyword evidence="2" id="KW-0472">Membrane</keyword>
<feature type="transmembrane region" description="Helical" evidence="2">
    <location>
        <begin position="545"/>
        <end position="564"/>
    </location>
</feature>